<sequence>MYEWGIRSYQPKWSDSATELLGLISRIPLIGSQVQALWSLWDEENDEWFNDAPVVICTQENQLEFCANKLNEFSISLDSINLSVPVYWCEDEDPDTKSFRWVQQRNPEFRDLVGKLITGIEIVESRVERDIQIFLGLELWILSGIALQFQDERLEILNGLDCNILSRSQKSDERKYTQSSQY</sequence>
<gene>
    <name evidence="1" type="ORF">FEV09_11990</name>
</gene>
<proteinExistence type="predicted"/>
<name>A0A9X4MCM7_9CYAN</name>
<protein>
    <submittedName>
        <fullName evidence="1">Uncharacterized protein</fullName>
    </submittedName>
</protein>
<dbReference type="RefSeq" id="WP_009627399.1">
    <property type="nucleotide sequence ID" value="NZ_VBTY01000091.1"/>
</dbReference>
<reference evidence="1" key="1">
    <citation type="submission" date="2019-05" db="EMBL/GenBank/DDBJ databases">
        <title>Whole genome sequencing of Pseudanabaena catenata USMAC16.</title>
        <authorList>
            <person name="Khan Z."/>
            <person name="Omar W.M."/>
            <person name="Convey P."/>
            <person name="Merican F."/>
            <person name="Najimudin N."/>
        </authorList>
    </citation>
    <scope>NUCLEOTIDE SEQUENCE</scope>
    <source>
        <strain evidence="1">USMAC16</strain>
    </source>
</reference>
<evidence type="ECO:0000313" key="1">
    <source>
        <dbReference type="EMBL" id="MDG3495281.1"/>
    </source>
</evidence>
<accession>A0A9X4MCM7</accession>
<keyword evidence="2" id="KW-1185">Reference proteome</keyword>
<dbReference type="Proteomes" id="UP001152872">
    <property type="component" value="Unassembled WGS sequence"/>
</dbReference>
<dbReference type="EMBL" id="VBTY01000091">
    <property type="protein sequence ID" value="MDG3495281.1"/>
    <property type="molecule type" value="Genomic_DNA"/>
</dbReference>
<dbReference type="AlphaFoldDB" id="A0A9X4MCM7"/>
<evidence type="ECO:0000313" key="2">
    <source>
        <dbReference type="Proteomes" id="UP001152872"/>
    </source>
</evidence>
<organism evidence="1 2">
    <name type="scientific">Pseudanabaena catenata USMAC16</name>
    <dbReference type="NCBI Taxonomy" id="1855837"/>
    <lineage>
        <taxon>Bacteria</taxon>
        <taxon>Bacillati</taxon>
        <taxon>Cyanobacteriota</taxon>
        <taxon>Cyanophyceae</taxon>
        <taxon>Pseudanabaenales</taxon>
        <taxon>Pseudanabaenaceae</taxon>
        <taxon>Pseudanabaena</taxon>
    </lineage>
</organism>
<comment type="caution">
    <text evidence="1">The sequence shown here is derived from an EMBL/GenBank/DDBJ whole genome shotgun (WGS) entry which is preliminary data.</text>
</comment>